<proteinExistence type="predicted"/>
<evidence type="ECO:0000256" key="1">
    <source>
        <dbReference type="ARBA" id="ARBA00004613"/>
    </source>
</evidence>
<protein>
    <recommendedName>
        <fullName evidence="4">SD-repeat containing protein B domain-containing protein</fullName>
    </recommendedName>
</protein>
<evidence type="ECO:0000259" key="4">
    <source>
        <dbReference type="Pfam" id="PF17210"/>
    </source>
</evidence>
<dbReference type="Pfam" id="PF17210">
    <property type="entry name" value="SdrD_B"/>
    <property type="match status" value="1"/>
</dbReference>
<evidence type="ECO:0000256" key="2">
    <source>
        <dbReference type="ARBA" id="ARBA00022525"/>
    </source>
</evidence>
<accession>A0A7C4U735</accession>
<keyword evidence="3" id="KW-0732">Signal</keyword>
<gene>
    <name evidence="5" type="ORF">ENV67_04335</name>
</gene>
<evidence type="ECO:0000256" key="3">
    <source>
        <dbReference type="ARBA" id="ARBA00022729"/>
    </source>
</evidence>
<dbReference type="Gene3D" id="2.60.40.10">
    <property type="entry name" value="Immunoglobulins"/>
    <property type="match status" value="1"/>
</dbReference>
<keyword evidence="2" id="KW-0964">Secreted</keyword>
<dbReference type="SUPFAM" id="SSF117074">
    <property type="entry name" value="Hypothetical protein PA1324"/>
    <property type="match status" value="1"/>
</dbReference>
<dbReference type="GO" id="GO:0005576">
    <property type="term" value="C:extracellular region"/>
    <property type="evidence" value="ECO:0007669"/>
    <property type="project" value="UniProtKB-SubCell"/>
</dbReference>
<sequence length="607" mass="71335">MMLFIFLCFLDTRYSINFTPEVLINEFFLRYKTDSFTFTNISGFYNGNFGIKNASILIEHLSFAKRIYIGDYKDVRGLTIEEIPFHFTPSIIMGKEKDRVGRYFPYFKDNIFIFAGGIKNSFLNSEYTLREDRSIYSPSFLNNVLRNTLTFTSGNLQNKVIFGFCSYSYNSGRKNGYDIEYTFDYKRERFFQVLRFRDISRDFVNERNQYFKDGRIELYSATGYTYPFGWGFRYGFMFFGGYNEINKRFFLNNDSRINGILFNIFGNLEFKEIDRRNIFRGMNITFPYKNTSTSFNYYYTRSSNEQEIFSLNFKYAPFPNGYYYFNLRRETGNRFYTISGFNLPFGSISRLTFEFATLYNNLIFSSNLRVNPSRNSEIISSISYNLNDNRFSLNLEISKTIETKDMGFSGIYGKVFYDKNNNDQFDEGEEVVKDAKIILDEKLKIDVDRNGNYKYFLLSPGEHKLTLQLKGLPSFIGLPNYDFTIISENMKLMNINFPLKGLGSIYGKIFYDKNNNAIFDEDEEGIPNIIVKIEGTDIFTVSDQKGNYRINNLPPNFYQMELSNIPNGYSTNPPGLLIYGYIKEPLQNVEMNIGLIETKKKIRIKRF</sequence>
<comment type="caution">
    <text evidence="5">The sequence shown here is derived from an EMBL/GenBank/DDBJ whole genome shotgun (WGS) entry which is preliminary data.</text>
</comment>
<name>A0A7C4U735_UNCW3</name>
<dbReference type="EMBL" id="DTHG01000055">
    <property type="protein sequence ID" value="HGW91753.1"/>
    <property type="molecule type" value="Genomic_DNA"/>
</dbReference>
<dbReference type="InterPro" id="IPR013783">
    <property type="entry name" value="Ig-like_fold"/>
</dbReference>
<comment type="subcellular location">
    <subcellularLocation>
        <location evidence="1">Secreted</location>
    </subcellularLocation>
</comment>
<feature type="domain" description="SD-repeat containing protein B" evidence="4">
    <location>
        <begin position="508"/>
        <end position="571"/>
    </location>
</feature>
<dbReference type="InterPro" id="IPR033764">
    <property type="entry name" value="Sdr_B"/>
</dbReference>
<organism evidence="5">
    <name type="scientific">candidate division WOR-3 bacterium</name>
    <dbReference type="NCBI Taxonomy" id="2052148"/>
    <lineage>
        <taxon>Bacteria</taxon>
        <taxon>Bacteria division WOR-3</taxon>
    </lineage>
</organism>
<dbReference type="AlphaFoldDB" id="A0A7C4U735"/>
<reference evidence="5" key="1">
    <citation type="journal article" date="2020" name="mSystems">
        <title>Genome- and Community-Level Interaction Insights into Carbon Utilization and Element Cycling Functions of Hydrothermarchaeota in Hydrothermal Sediment.</title>
        <authorList>
            <person name="Zhou Z."/>
            <person name="Liu Y."/>
            <person name="Xu W."/>
            <person name="Pan J."/>
            <person name="Luo Z.H."/>
            <person name="Li M."/>
        </authorList>
    </citation>
    <scope>NUCLEOTIDE SEQUENCE [LARGE SCALE GENOMIC DNA]</scope>
    <source>
        <strain evidence="5">SpSt-780</strain>
    </source>
</reference>
<evidence type="ECO:0000313" key="5">
    <source>
        <dbReference type="EMBL" id="HGW91753.1"/>
    </source>
</evidence>